<dbReference type="EMBL" id="BRYB01005373">
    <property type="protein sequence ID" value="GMI23713.1"/>
    <property type="molecule type" value="Genomic_DNA"/>
</dbReference>
<accession>A0ABQ6MCG7</accession>
<reference evidence="2 3" key="1">
    <citation type="journal article" date="2023" name="Commun. Biol.">
        <title>Genome analysis of Parmales, the sister group of diatoms, reveals the evolutionary specialization of diatoms from phago-mixotrophs to photoautotrophs.</title>
        <authorList>
            <person name="Ban H."/>
            <person name="Sato S."/>
            <person name="Yoshikawa S."/>
            <person name="Yamada K."/>
            <person name="Nakamura Y."/>
            <person name="Ichinomiya M."/>
            <person name="Sato N."/>
            <person name="Blanc-Mathieu R."/>
            <person name="Endo H."/>
            <person name="Kuwata A."/>
            <person name="Ogata H."/>
        </authorList>
    </citation>
    <scope>NUCLEOTIDE SEQUENCE [LARGE SCALE GENOMIC DNA]</scope>
</reference>
<keyword evidence="3" id="KW-1185">Reference proteome</keyword>
<comment type="caution">
    <text evidence="2">The sequence shown here is derived from an EMBL/GenBank/DDBJ whole genome shotgun (WGS) entry which is preliminary data.</text>
</comment>
<feature type="transmembrane region" description="Helical" evidence="1">
    <location>
        <begin position="98"/>
        <end position="119"/>
    </location>
</feature>
<dbReference type="Proteomes" id="UP001165060">
    <property type="component" value="Unassembled WGS sequence"/>
</dbReference>
<evidence type="ECO:0000313" key="3">
    <source>
        <dbReference type="Proteomes" id="UP001165060"/>
    </source>
</evidence>
<keyword evidence="1" id="KW-1133">Transmembrane helix</keyword>
<name>A0ABQ6MCG7_9STRA</name>
<sequence>YTATVDHDGPQRWAVDAEEVPHLNKLFKKDDTIKCESGLCFSVDFHIDLGGQTEAERTMFGNPGNDPVTGLERGTFFLYDPTVIAGGEVDWWRSNVPLIAGLVLTALIGMIAGCCFCCVRRRKANRKKAASEKVDGGDREDGML</sequence>
<keyword evidence="1" id="KW-0812">Transmembrane</keyword>
<protein>
    <submittedName>
        <fullName evidence="2">Uncharacterized protein</fullName>
    </submittedName>
</protein>
<gene>
    <name evidence="2" type="ORF">TeGR_g14323</name>
</gene>
<evidence type="ECO:0000256" key="1">
    <source>
        <dbReference type="SAM" id="Phobius"/>
    </source>
</evidence>
<keyword evidence="1" id="KW-0472">Membrane</keyword>
<proteinExistence type="predicted"/>
<feature type="non-terminal residue" evidence="2">
    <location>
        <position position="1"/>
    </location>
</feature>
<organism evidence="2 3">
    <name type="scientific">Tetraparma gracilis</name>
    <dbReference type="NCBI Taxonomy" id="2962635"/>
    <lineage>
        <taxon>Eukaryota</taxon>
        <taxon>Sar</taxon>
        <taxon>Stramenopiles</taxon>
        <taxon>Ochrophyta</taxon>
        <taxon>Bolidophyceae</taxon>
        <taxon>Parmales</taxon>
        <taxon>Triparmaceae</taxon>
        <taxon>Tetraparma</taxon>
    </lineage>
</organism>
<evidence type="ECO:0000313" key="2">
    <source>
        <dbReference type="EMBL" id="GMI23713.1"/>
    </source>
</evidence>